<evidence type="ECO:0000313" key="3">
    <source>
        <dbReference type="Proteomes" id="UP001469553"/>
    </source>
</evidence>
<name>A0ABV1AC73_9TELE</name>
<protein>
    <submittedName>
        <fullName evidence="2">Uncharacterized protein</fullName>
    </submittedName>
</protein>
<proteinExistence type="predicted"/>
<feature type="non-terminal residue" evidence="2">
    <location>
        <position position="1"/>
    </location>
</feature>
<evidence type="ECO:0000256" key="1">
    <source>
        <dbReference type="SAM" id="MobiDB-lite"/>
    </source>
</evidence>
<dbReference type="EMBL" id="JAHRIP010088088">
    <property type="protein sequence ID" value="MEQ2316149.1"/>
    <property type="molecule type" value="Genomic_DNA"/>
</dbReference>
<accession>A0ABV1AC73</accession>
<organism evidence="2 3">
    <name type="scientific">Ameca splendens</name>
    <dbReference type="NCBI Taxonomy" id="208324"/>
    <lineage>
        <taxon>Eukaryota</taxon>
        <taxon>Metazoa</taxon>
        <taxon>Chordata</taxon>
        <taxon>Craniata</taxon>
        <taxon>Vertebrata</taxon>
        <taxon>Euteleostomi</taxon>
        <taxon>Actinopterygii</taxon>
        <taxon>Neopterygii</taxon>
        <taxon>Teleostei</taxon>
        <taxon>Neoteleostei</taxon>
        <taxon>Acanthomorphata</taxon>
        <taxon>Ovalentaria</taxon>
        <taxon>Atherinomorphae</taxon>
        <taxon>Cyprinodontiformes</taxon>
        <taxon>Goodeidae</taxon>
        <taxon>Ameca</taxon>
    </lineage>
</organism>
<dbReference type="Proteomes" id="UP001469553">
    <property type="component" value="Unassembled WGS sequence"/>
</dbReference>
<evidence type="ECO:0000313" key="2">
    <source>
        <dbReference type="EMBL" id="MEQ2316149.1"/>
    </source>
</evidence>
<sequence>ISSTPEALPVCPHGTSQAPQESHKPTTADRIPSSASASLSAGVHHMVQGLPPRQAPQTLRPQLWAAASTIEAENMVHSDSMSPTSPEIWSKLSRRWELNSSVAEGSARRSQ</sequence>
<keyword evidence="3" id="KW-1185">Reference proteome</keyword>
<feature type="region of interest" description="Disordered" evidence="1">
    <location>
        <begin position="1"/>
        <end position="43"/>
    </location>
</feature>
<comment type="caution">
    <text evidence="2">The sequence shown here is derived from an EMBL/GenBank/DDBJ whole genome shotgun (WGS) entry which is preliminary data.</text>
</comment>
<reference evidence="2 3" key="1">
    <citation type="submission" date="2021-06" db="EMBL/GenBank/DDBJ databases">
        <authorList>
            <person name="Palmer J.M."/>
        </authorList>
    </citation>
    <scope>NUCLEOTIDE SEQUENCE [LARGE SCALE GENOMIC DNA]</scope>
    <source>
        <strain evidence="2 3">AS_MEX2019</strain>
        <tissue evidence="2">Muscle</tissue>
    </source>
</reference>
<gene>
    <name evidence="2" type="ORF">AMECASPLE_029775</name>
</gene>